<dbReference type="EMBL" id="HBFQ01063369">
    <property type="protein sequence ID" value="CAD8870486.1"/>
    <property type="molecule type" value="Transcribed_RNA"/>
</dbReference>
<organism evidence="1">
    <name type="scientific">Noctiluca scintillans</name>
    <name type="common">Sea sparkle</name>
    <name type="synonym">Red tide dinoflagellate</name>
    <dbReference type="NCBI Taxonomy" id="2966"/>
    <lineage>
        <taxon>Eukaryota</taxon>
        <taxon>Sar</taxon>
        <taxon>Alveolata</taxon>
        <taxon>Dinophyceae</taxon>
        <taxon>Noctilucales</taxon>
        <taxon>Noctilucaceae</taxon>
        <taxon>Noctiluca</taxon>
    </lineage>
</organism>
<gene>
    <name evidence="1" type="ORF">NSCI0253_LOCUS44843</name>
</gene>
<proteinExistence type="predicted"/>
<dbReference type="AlphaFoldDB" id="A0A7S1B0S6"/>
<accession>A0A7S1B0S6</accession>
<evidence type="ECO:0000313" key="1">
    <source>
        <dbReference type="EMBL" id="CAD8870486.1"/>
    </source>
</evidence>
<name>A0A7S1B0S6_NOCSC</name>
<reference evidence="1" key="1">
    <citation type="submission" date="2021-01" db="EMBL/GenBank/DDBJ databases">
        <authorList>
            <person name="Corre E."/>
            <person name="Pelletier E."/>
            <person name="Niang G."/>
            <person name="Scheremetjew M."/>
            <person name="Finn R."/>
            <person name="Kale V."/>
            <person name="Holt S."/>
            <person name="Cochrane G."/>
            <person name="Meng A."/>
            <person name="Brown T."/>
            <person name="Cohen L."/>
        </authorList>
    </citation>
    <scope>NUCLEOTIDE SEQUENCE</scope>
</reference>
<sequence>MIFRSTLMYNNLRLGHLRLEQLGLIVSMGQKFEAWASPVWKRGPLPHVVPLPRWCGRSSSVEAWDVREVLDDDHAGFFETSTFMEAKDRVNTELVTSEVAPLVRDAIRTGGSRLAIYLKVSCQRQKMVRLLNEHTRPRRISLRRRDPNQTRVCLHL</sequence>
<protein>
    <submittedName>
        <fullName evidence="1">Uncharacterized protein</fullName>
    </submittedName>
</protein>